<dbReference type="AlphaFoldDB" id="A0A7J6LEN2"/>
<sequence length="256" mass="28399">MTRSRLTETFTEAIDFNNNSAHFGADRLYTSAHGLCSNCRPRSTSNISLKWMSDCHPSRLSDADLGAMDPDAAVSPSTVASVTVSPPMVFRHSKNVTFGDQVAVRFYNNFGEDRKTMTQDAEEKPPYSRGDEKNHSADGIVLDTDTMLKSFDGHSSRVVQGGGAVSEFTDLRDLQDLASSMGERPRPSIRNRSRTCATDLDSFMMEENSRSRYRSGGRRRRFYSDSDGSSSDLDVDDSEEALLARMEAMACDQDLL</sequence>
<dbReference type="OrthoDB" id="446937at2759"/>
<feature type="region of interest" description="Disordered" evidence="1">
    <location>
        <begin position="115"/>
        <end position="137"/>
    </location>
</feature>
<evidence type="ECO:0000256" key="1">
    <source>
        <dbReference type="SAM" id="MobiDB-lite"/>
    </source>
</evidence>
<accession>A0A7J6LEN2</accession>
<reference evidence="2 3" key="1">
    <citation type="submission" date="2020-04" db="EMBL/GenBank/DDBJ databases">
        <title>Perkinsus chesapeaki whole genome sequence.</title>
        <authorList>
            <person name="Bogema D.R."/>
        </authorList>
    </citation>
    <scope>NUCLEOTIDE SEQUENCE [LARGE SCALE GENOMIC DNA]</scope>
    <source>
        <strain evidence="2">ATCC PRA-425</strain>
    </source>
</reference>
<keyword evidence="3" id="KW-1185">Reference proteome</keyword>
<protein>
    <submittedName>
        <fullName evidence="2">Uncharacterized protein</fullName>
    </submittedName>
</protein>
<evidence type="ECO:0000313" key="2">
    <source>
        <dbReference type="EMBL" id="KAF4657695.1"/>
    </source>
</evidence>
<gene>
    <name evidence="2" type="ORF">FOL47_008325</name>
</gene>
<feature type="region of interest" description="Disordered" evidence="1">
    <location>
        <begin position="207"/>
        <end position="236"/>
    </location>
</feature>
<feature type="compositionally biased region" description="Basic and acidic residues" evidence="1">
    <location>
        <begin position="115"/>
        <end position="136"/>
    </location>
</feature>
<organism evidence="2 3">
    <name type="scientific">Perkinsus chesapeaki</name>
    <name type="common">Clam parasite</name>
    <name type="synonym">Perkinsus andrewsi</name>
    <dbReference type="NCBI Taxonomy" id="330153"/>
    <lineage>
        <taxon>Eukaryota</taxon>
        <taxon>Sar</taxon>
        <taxon>Alveolata</taxon>
        <taxon>Perkinsozoa</taxon>
        <taxon>Perkinsea</taxon>
        <taxon>Perkinsida</taxon>
        <taxon>Perkinsidae</taxon>
        <taxon>Perkinsus</taxon>
    </lineage>
</organism>
<comment type="caution">
    <text evidence="2">The sequence shown here is derived from an EMBL/GenBank/DDBJ whole genome shotgun (WGS) entry which is preliminary data.</text>
</comment>
<evidence type="ECO:0000313" key="3">
    <source>
        <dbReference type="Proteomes" id="UP000591131"/>
    </source>
</evidence>
<feature type="compositionally biased region" description="Basic residues" evidence="1">
    <location>
        <begin position="211"/>
        <end position="221"/>
    </location>
</feature>
<proteinExistence type="predicted"/>
<name>A0A7J6LEN2_PERCH</name>
<dbReference type="Proteomes" id="UP000591131">
    <property type="component" value="Unassembled WGS sequence"/>
</dbReference>
<dbReference type="EMBL" id="JAAPAO010000528">
    <property type="protein sequence ID" value="KAF4657695.1"/>
    <property type="molecule type" value="Genomic_DNA"/>
</dbReference>